<dbReference type="SMART" id="SM00100">
    <property type="entry name" value="cNMP"/>
    <property type="match status" value="1"/>
</dbReference>
<keyword evidence="2" id="KW-0472">Membrane</keyword>
<gene>
    <name evidence="5" type="ORF">ABWT76_003076</name>
</gene>
<keyword evidence="2" id="KW-1133">Transmembrane helix</keyword>
<dbReference type="GO" id="GO:0003700">
    <property type="term" value="F:DNA-binding transcription factor activity"/>
    <property type="evidence" value="ECO:0007669"/>
    <property type="project" value="TreeGrafter"/>
</dbReference>
<feature type="transmembrane region" description="Helical" evidence="2">
    <location>
        <begin position="274"/>
        <end position="294"/>
    </location>
</feature>
<feature type="transmembrane region" description="Helical" evidence="2">
    <location>
        <begin position="12"/>
        <end position="30"/>
    </location>
</feature>
<feature type="transmembrane region" description="Helical" evidence="2">
    <location>
        <begin position="370"/>
        <end position="389"/>
    </location>
</feature>
<feature type="transmembrane region" description="Helical" evidence="2">
    <location>
        <begin position="329"/>
        <end position="350"/>
    </location>
</feature>
<evidence type="ECO:0000259" key="4">
    <source>
        <dbReference type="PROSITE" id="PS50042"/>
    </source>
</evidence>
<feature type="domain" description="Cyclic nucleotide-binding" evidence="4">
    <location>
        <begin position="960"/>
        <end position="1080"/>
    </location>
</feature>
<evidence type="ECO:0000259" key="3">
    <source>
        <dbReference type="PROSITE" id="PS50006"/>
    </source>
</evidence>
<dbReference type="Gene3D" id="2.60.120.10">
    <property type="entry name" value="Jelly Rolls"/>
    <property type="match status" value="1"/>
</dbReference>
<dbReference type="EMBL" id="CP159837">
    <property type="protein sequence ID" value="XCM34476.1"/>
    <property type="molecule type" value="Genomic_DNA"/>
</dbReference>
<protein>
    <submittedName>
        <fullName evidence="5">Cyclic nucleotide-binding domain-containing protein</fullName>
    </submittedName>
</protein>
<proteinExistence type="predicted"/>
<dbReference type="PANTHER" id="PTHR24567">
    <property type="entry name" value="CRP FAMILY TRANSCRIPTIONAL REGULATORY PROTEIN"/>
    <property type="match status" value="1"/>
</dbReference>
<dbReference type="Pfam" id="PF00498">
    <property type="entry name" value="FHA"/>
    <property type="match status" value="1"/>
</dbReference>
<dbReference type="Gene3D" id="2.60.200.20">
    <property type="match status" value="1"/>
</dbReference>
<evidence type="ECO:0000313" key="5">
    <source>
        <dbReference type="EMBL" id="XCM34476.1"/>
    </source>
</evidence>
<name>A0AAU8J6X7_9CYAN</name>
<dbReference type="PROSITE" id="PS50042">
    <property type="entry name" value="CNMP_BINDING_3"/>
    <property type="match status" value="1"/>
</dbReference>
<dbReference type="AlphaFoldDB" id="A0AAU8J6X7"/>
<dbReference type="RefSeq" id="WP_354634576.1">
    <property type="nucleotide sequence ID" value="NZ_CP159837.1"/>
</dbReference>
<dbReference type="Pfam" id="PF12801">
    <property type="entry name" value="Fer4_5"/>
    <property type="match status" value="1"/>
</dbReference>
<evidence type="ECO:0000256" key="2">
    <source>
        <dbReference type="SAM" id="Phobius"/>
    </source>
</evidence>
<dbReference type="InterPro" id="IPR008984">
    <property type="entry name" value="SMAD_FHA_dom_sf"/>
</dbReference>
<dbReference type="SMART" id="SM00240">
    <property type="entry name" value="FHA"/>
    <property type="match status" value="1"/>
</dbReference>
<dbReference type="InterPro" id="IPR000253">
    <property type="entry name" value="FHA_dom"/>
</dbReference>
<dbReference type="InterPro" id="IPR017896">
    <property type="entry name" value="4Fe4S_Fe-S-bd"/>
</dbReference>
<dbReference type="CDD" id="cd00060">
    <property type="entry name" value="FHA"/>
    <property type="match status" value="1"/>
</dbReference>
<dbReference type="InterPro" id="IPR014710">
    <property type="entry name" value="RmlC-like_jellyroll"/>
</dbReference>
<dbReference type="InterPro" id="IPR000595">
    <property type="entry name" value="cNMP-bd_dom"/>
</dbReference>
<feature type="domain" description="FHA" evidence="3">
    <location>
        <begin position="856"/>
        <end position="905"/>
    </location>
</feature>
<organism evidence="5">
    <name type="scientific">Planktothricoides raciborskii GIHE-MW2</name>
    <dbReference type="NCBI Taxonomy" id="2792601"/>
    <lineage>
        <taxon>Bacteria</taxon>
        <taxon>Bacillati</taxon>
        <taxon>Cyanobacteriota</taxon>
        <taxon>Cyanophyceae</taxon>
        <taxon>Oscillatoriophycideae</taxon>
        <taxon>Oscillatoriales</taxon>
        <taxon>Oscillatoriaceae</taxon>
        <taxon>Planktothricoides</taxon>
    </lineage>
</organism>
<dbReference type="SUPFAM" id="SSF49879">
    <property type="entry name" value="SMAD/FHA domain"/>
    <property type="match status" value="1"/>
</dbReference>
<dbReference type="CDD" id="cd00038">
    <property type="entry name" value="CAP_ED"/>
    <property type="match status" value="1"/>
</dbReference>
<dbReference type="PROSITE" id="PS50006">
    <property type="entry name" value="FHA_DOMAIN"/>
    <property type="match status" value="1"/>
</dbReference>
<feature type="transmembrane region" description="Helical" evidence="2">
    <location>
        <begin position="168"/>
        <end position="188"/>
    </location>
</feature>
<dbReference type="Pfam" id="PF00027">
    <property type="entry name" value="cNMP_binding"/>
    <property type="match status" value="1"/>
</dbReference>
<dbReference type="InterPro" id="IPR050397">
    <property type="entry name" value="Env_Response_Regulators"/>
</dbReference>
<feature type="transmembrane region" description="Helical" evidence="2">
    <location>
        <begin position="74"/>
        <end position="95"/>
    </location>
</feature>
<dbReference type="InterPro" id="IPR018490">
    <property type="entry name" value="cNMP-bd_dom_sf"/>
</dbReference>
<accession>A0AAU8J6X7</accession>
<dbReference type="GO" id="GO:0005829">
    <property type="term" value="C:cytosol"/>
    <property type="evidence" value="ECO:0007669"/>
    <property type="project" value="TreeGrafter"/>
</dbReference>
<dbReference type="SUPFAM" id="SSF51206">
    <property type="entry name" value="cAMP-binding domain-like"/>
    <property type="match status" value="1"/>
</dbReference>
<feature type="region of interest" description="Disordered" evidence="1">
    <location>
        <begin position="717"/>
        <end position="737"/>
    </location>
</feature>
<feature type="transmembrane region" description="Helical" evidence="2">
    <location>
        <begin position="145"/>
        <end position="162"/>
    </location>
</feature>
<keyword evidence="2" id="KW-0812">Transmembrane</keyword>
<dbReference type="PANTHER" id="PTHR24567:SF74">
    <property type="entry name" value="HTH-TYPE TRANSCRIPTIONAL REGULATOR ARCR"/>
    <property type="match status" value="1"/>
</dbReference>
<reference evidence="5" key="1">
    <citation type="submission" date="2024-07" db="EMBL/GenBank/DDBJ databases">
        <authorList>
            <person name="Kim Y.J."/>
            <person name="Jeong J.Y."/>
        </authorList>
    </citation>
    <scope>NUCLEOTIDE SEQUENCE</scope>
    <source>
        <strain evidence="5">GIHE-MW2</strain>
    </source>
</reference>
<evidence type="ECO:0000256" key="1">
    <source>
        <dbReference type="SAM" id="MobiDB-lite"/>
    </source>
</evidence>
<sequence length="1091" mass="123115">MFNKIAEKTMHRVRWVLTIGWLLLIFSLFYDPISPYFTDPSNQLSPFQIDPTKCVAQIQGECFYEYPYPMGAKIFWGMVIPVAVMLLLTFGHEAWRRICPLSFLSQIPRHLGKQRHQKIVNPKTGKVRYEIFEVKKDSWLGRNHLYFQFGLLCLGLCIRILFVNSNRLALGLFLLFTIGCAIAVGYLYKGKAWCQYFCPMAPVQMIYNGPRSLFGSEAHQGQKQAITQSMCRTVTAENMEKSACVSCQSPCIDIDAERSYWEILHKPGRKLTQYGYVGLVIGFYIYYFLFSGNFDYYYSGVWSYEKDQLQQLFQPGFYIANQPIPIPKIIAAPITIAACVAATYFLFDWIEKTYKGYRQKIQKPINQDLVLHQIFSVCTFSAFNIYFMFGGRPVLKLLPTPLQLFFNSLVIAVSIIWLYRTLSRSGEMYKKESLANSLRRQLSKLTVDFSQYLEGRSLADLKADEVYVLATVLPGVNRAYGTQVYKGLLKEALEQGNVNSANSLEFLQQIRQELGLKEEEHFEILTEVGIESPDLLDPSKQRSKENQLRLESYRQALELQLLELVETGVPLQLALQQKALQITALKEEYAINAEEEAQILNLMFDENSAILRKAEVLLNQLKELAFRYQVLSNLVPDPQAPIFVLLRRVAIAHKQELVAKQLLSIMEILGNLPETVEIARSTGILAENVLGKLLQGFDQQVPWLQRLDREIIPLLKPSAPDSETEGLTTGSAPTLLPSDRESANSASMMQRLQSVVAVLQELIQDVDPLVDAASLYGLAIIAPDVAKEQARELLDQQNAVHWLVRETAEQVLTNSELLGFHSSNANEQLSVKVSTLIARVAAMGKIEELVFQQPEVRVGRSPVNDIVISDLRVLQQHAVFAVDENGVIVIDLTSSTGVRVGDRLIKGDRLRLNQGDTVRFGRLPEPAITIHWEQRAIESKHPTELTCTLDKLLLLFDTPFLQSINPEALIDLARDAIVEIFEPGEKLCQQGEVSDEILVLVSGAADVTILRGDREETINTIKPGEIIGEMGVLTRQTRSSSVVATAATNRVLVVKAHSFENLLNQHPELSRNLLLLMSNRLQSLTAKVKSF</sequence>